<gene>
    <name evidence="2" type="ORF">RclHR1_07310013</name>
</gene>
<name>A0A2Z6RY95_9GLOM</name>
<accession>A0A2Z6RY95</accession>
<dbReference type="Proteomes" id="UP000247702">
    <property type="component" value="Unassembled WGS sequence"/>
</dbReference>
<comment type="caution">
    <text evidence="2">The sequence shown here is derived from an EMBL/GenBank/DDBJ whole genome shotgun (WGS) entry which is preliminary data.</text>
</comment>
<sequence length="326" mass="38412">MTAQELKTGETSVEWFKDFHDIVRLVDEKWQRDPPKIPEGPPKIDKNTELLLEGTLVRTKLLEPILVLGKKIHGKFRTGDIKWDPKVHIIKKLIISPKQLPTYLLDGSHGRLGVSRCAYTRKELQVILINEKPLPDSVIKGQLERYVPEKILKHRTRKDIFQIHEIARNIMYYLDQLAKENYWKAVVDYKNNGEELERAIKKYLDINKAVTEPLYKKKYDLVDKKEKAFEYQVEIEKILLQGGFVYKKNGIEKNRILDNIRMLANGLDPYEIQPWFGEPEEPIWQSNYWGDEDPDDPTNWQSEYSEDPSNSDEDPDYPYLESVEWI</sequence>
<protein>
    <submittedName>
        <fullName evidence="2">Uncharacterized protein</fullName>
    </submittedName>
</protein>
<evidence type="ECO:0000313" key="3">
    <source>
        <dbReference type="Proteomes" id="UP000247702"/>
    </source>
</evidence>
<evidence type="ECO:0000313" key="2">
    <source>
        <dbReference type="EMBL" id="GBC07221.1"/>
    </source>
</evidence>
<keyword evidence="3" id="KW-1185">Reference proteome</keyword>
<dbReference type="AlphaFoldDB" id="A0A2Z6RY95"/>
<feature type="compositionally biased region" description="Acidic residues" evidence="1">
    <location>
        <begin position="304"/>
        <end position="316"/>
    </location>
</feature>
<dbReference type="STRING" id="94130.A0A2Z6RY95"/>
<reference evidence="2 3" key="1">
    <citation type="submission" date="2017-11" db="EMBL/GenBank/DDBJ databases">
        <title>The genome of Rhizophagus clarus HR1 reveals common genetic basis of auxotrophy among arbuscular mycorrhizal fungi.</title>
        <authorList>
            <person name="Kobayashi Y."/>
        </authorList>
    </citation>
    <scope>NUCLEOTIDE SEQUENCE [LARGE SCALE GENOMIC DNA]</scope>
    <source>
        <strain evidence="2 3">HR1</strain>
    </source>
</reference>
<evidence type="ECO:0000256" key="1">
    <source>
        <dbReference type="SAM" id="MobiDB-lite"/>
    </source>
</evidence>
<dbReference type="EMBL" id="BEXD01004128">
    <property type="protein sequence ID" value="GBC07221.1"/>
    <property type="molecule type" value="Genomic_DNA"/>
</dbReference>
<organism evidence="2 3">
    <name type="scientific">Rhizophagus clarus</name>
    <dbReference type="NCBI Taxonomy" id="94130"/>
    <lineage>
        <taxon>Eukaryota</taxon>
        <taxon>Fungi</taxon>
        <taxon>Fungi incertae sedis</taxon>
        <taxon>Mucoromycota</taxon>
        <taxon>Glomeromycotina</taxon>
        <taxon>Glomeromycetes</taxon>
        <taxon>Glomerales</taxon>
        <taxon>Glomeraceae</taxon>
        <taxon>Rhizophagus</taxon>
    </lineage>
</organism>
<proteinExistence type="predicted"/>
<feature type="region of interest" description="Disordered" evidence="1">
    <location>
        <begin position="284"/>
        <end position="326"/>
    </location>
</feature>